<dbReference type="EMBL" id="VIGB01000003">
    <property type="protein sequence ID" value="TQF02541.1"/>
    <property type="molecule type" value="Genomic_DNA"/>
</dbReference>
<accession>A0A540W0M2</accession>
<protein>
    <submittedName>
        <fullName evidence="1">Uncharacterized protein</fullName>
    </submittedName>
</protein>
<comment type="caution">
    <text evidence="1">The sequence shown here is derived from an EMBL/GenBank/DDBJ whole genome shotgun (WGS) entry which is preliminary data.</text>
</comment>
<evidence type="ECO:0000313" key="2">
    <source>
        <dbReference type="Proteomes" id="UP000319103"/>
    </source>
</evidence>
<reference evidence="1 2" key="1">
    <citation type="submission" date="2019-06" db="EMBL/GenBank/DDBJ databases">
        <title>Description of Kitasatospora acidophila sp. nov. isolated from pine grove soil, and reclassification of Streptomyces novaecaesareae to Kitasatospora novaeceasareae comb. nov.</title>
        <authorList>
            <person name="Kim M.J."/>
        </authorList>
    </citation>
    <scope>NUCLEOTIDE SEQUENCE [LARGE SCALE GENOMIC DNA]</scope>
    <source>
        <strain evidence="1 2">MMS16-CNU292</strain>
    </source>
</reference>
<dbReference type="Proteomes" id="UP000319103">
    <property type="component" value="Unassembled WGS sequence"/>
</dbReference>
<gene>
    <name evidence="1" type="ORF">E6W39_10000</name>
</gene>
<sequence length="70" mass="7650">MTTTPAPLEITDDKLACPLDQDAARSELRSLGRSLDRQVTSRTGATERELDATLLLMKQIHLGIVISLTT</sequence>
<organism evidence="1 2">
    <name type="scientific">Kitasatospora acidiphila</name>
    <dbReference type="NCBI Taxonomy" id="2567942"/>
    <lineage>
        <taxon>Bacteria</taxon>
        <taxon>Bacillati</taxon>
        <taxon>Actinomycetota</taxon>
        <taxon>Actinomycetes</taxon>
        <taxon>Kitasatosporales</taxon>
        <taxon>Streptomycetaceae</taxon>
        <taxon>Kitasatospora</taxon>
    </lineage>
</organism>
<dbReference type="RefSeq" id="WP_141633233.1">
    <property type="nucleotide sequence ID" value="NZ_VIGB01000003.1"/>
</dbReference>
<evidence type="ECO:0000313" key="1">
    <source>
        <dbReference type="EMBL" id="TQF02541.1"/>
    </source>
</evidence>
<keyword evidence="2" id="KW-1185">Reference proteome</keyword>
<name>A0A540W0M2_9ACTN</name>
<proteinExistence type="predicted"/>
<dbReference type="AlphaFoldDB" id="A0A540W0M2"/>